<evidence type="ECO:0008006" key="4">
    <source>
        <dbReference type="Google" id="ProtNLM"/>
    </source>
</evidence>
<evidence type="ECO:0000313" key="3">
    <source>
        <dbReference type="Proteomes" id="UP000242972"/>
    </source>
</evidence>
<dbReference type="CDD" id="cd02980">
    <property type="entry name" value="TRX_Fd_family"/>
    <property type="match status" value="1"/>
</dbReference>
<dbReference type="Gene3D" id="3.40.30.10">
    <property type="entry name" value="Glutaredoxin"/>
    <property type="match status" value="1"/>
</dbReference>
<feature type="transmembrane region" description="Helical" evidence="1">
    <location>
        <begin position="6"/>
        <end position="22"/>
    </location>
</feature>
<dbReference type="EMBL" id="PXYW01000008">
    <property type="protein sequence ID" value="PSR34541.1"/>
    <property type="molecule type" value="Genomic_DNA"/>
</dbReference>
<dbReference type="SUPFAM" id="SSF52833">
    <property type="entry name" value="Thioredoxin-like"/>
    <property type="match status" value="1"/>
</dbReference>
<feature type="transmembrane region" description="Helical" evidence="1">
    <location>
        <begin position="34"/>
        <end position="55"/>
    </location>
</feature>
<dbReference type="AlphaFoldDB" id="A0A2T2XJ63"/>
<evidence type="ECO:0000256" key="1">
    <source>
        <dbReference type="SAM" id="Phobius"/>
    </source>
</evidence>
<feature type="transmembrane region" description="Helical" evidence="1">
    <location>
        <begin position="75"/>
        <end position="95"/>
    </location>
</feature>
<dbReference type="Pfam" id="PF01257">
    <property type="entry name" value="2Fe-2S_thioredx"/>
    <property type="match status" value="1"/>
</dbReference>
<keyword evidence="1" id="KW-0472">Membrane</keyword>
<keyword evidence="1" id="KW-0812">Transmembrane</keyword>
<keyword evidence="1" id="KW-1133">Transmembrane helix</keyword>
<proteinExistence type="predicted"/>
<reference evidence="2 3" key="1">
    <citation type="journal article" date="2014" name="BMC Genomics">
        <title>Comparison of environmental and isolate Sulfobacillus genomes reveals diverse carbon, sulfur, nitrogen, and hydrogen metabolisms.</title>
        <authorList>
            <person name="Justice N.B."/>
            <person name="Norman A."/>
            <person name="Brown C.T."/>
            <person name="Singh A."/>
            <person name="Thomas B.C."/>
            <person name="Banfield J.F."/>
        </authorList>
    </citation>
    <scope>NUCLEOTIDE SEQUENCE [LARGE SCALE GENOMIC DNA]</scope>
    <source>
        <strain evidence="2">AMDSBA4</strain>
    </source>
</reference>
<sequence>MMPWWIPHLASLVAVAIFGWRGSRITTERRAAILLIGLTILLWGSVIALPVLKPVAVGMDLGFVVSYVWGWSDKVQTLVVLLGGIILGGVLYAGYFDVLVFSGVGAVTQLVIRNFLVRPPEFEPRAQGGRVRPYRYHAILCYGDACQLRGAEVLRETALALPQWKPDRGVRLTTSECLGYCRSGPVMWVEPQGQLFSLLRPKDLPALWQQMESNRNG</sequence>
<protein>
    <recommendedName>
        <fullName evidence="4">(2Fe-2S) ferredoxin domain-containing protein</fullName>
    </recommendedName>
</protein>
<evidence type="ECO:0000313" key="2">
    <source>
        <dbReference type="EMBL" id="PSR34541.1"/>
    </source>
</evidence>
<name>A0A2T2XJ63_9FIRM</name>
<organism evidence="2 3">
    <name type="scientific">Sulfobacillus benefaciens</name>
    <dbReference type="NCBI Taxonomy" id="453960"/>
    <lineage>
        <taxon>Bacteria</taxon>
        <taxon>Bacillati</taxon>
        <taxon>Bacillota</taxon>
        <taxon>Clostridia</taxon>
        <taxon>Eubacteriales</taxon>
        <taxon>Clostridiales Family XVII. Incertae Sedis</taxon>
        <taxon>Sulfobacillus</taxon>
    </lineage>
</organism>
<accession>A0A2T2XJ63</accession>
<dbReference type="InterPro" id="IPR036249">
    <property type="entry name" value="Thioredoxin-like_sf"/>
</dbReference>
<gene>
    <name evidence="2" type="ORF">C7B46_05285</name>
</gene>
<comment type="caution">
    <text evidence="2">The sequence shown here is derived from an EMBL/GenBank/DDBJ whole genome shotgun (WGS) entry which is preliminary data.</text>
</comment>
<dbReference type="Proteomes" id="UP000242972">
    <property type="component" value="Unassembled WGS sequence"/>
</dbReference>